<dbReference type="EMBL" id="JACRSY010000015">
    <property type="protein sequence ID" value="MBC8579959.1"/>
    <property type="molecule type" value="Genomic_DNA"/>
</dbReference>
<comment type="caution">
    <text evidence="1">The sequence shown here is derived from an EMBL/GenBank/DDBJ whole genome shotgun (WGS) entry which is preliminary data.</text>
</comment>
<evidence type="ECO:0000313" key="1">
    <source>
        <dbReference type="EMBL" id="MBC8579959.1"/>
    </source>
</evidence>
<sequence length="51" mass="5975">MKYIFLLEVDNKVKPFEEASPQELKALNDKVKKSFETHMGLKYIGEKEQTT</sequence>
<reference evidence="1" key="1">
    <citation type="submission" date="2020-08" db="EMBL/GenBank/DDBJ databases">
        <title>Genome public.</title>
        <authorList>
            <person name="Liu C."/>
            <person name="Sun Q."/>
        </authorList>
    </citation>
    <scope>NUCLEOTIDE SEQUENCE</scope>
    <source>
        <strain evidence="1">NSJ-12</strain>
    </source>
</reference>
<evidence type="ECO:0000313" key="2">
    <source>
        <dbReference type="Proteomes" id="UP000655830"/>
    </source>
</evidence>
<protein>
    <submittedName>
        <fullName evidence="1">Uncharacterized protein</fullName>
    </submittedName>
</protein>
<keyword evidence="2" id="KW-1185">Reference proteome</keyword>
<dbReference type="RefSeq" id="WP_249332856.1">
    <property type="nucleotide sequence ID" value="NZ_JACRSY010000015.1"/>
</dbReference>
<dbReference type="AlphaFoldDB" id="A0A926EI17"/>
<organism evidence="1 2">
    <name type="scientific">Zhenhengia yiwuensis</name>
    <dbReference type="NCBI Taxonomy" id="2763666"/>
    <lineage>
        <taxon>Bacteria</taxon>
        <taxon>Bacillati</taxon>
        <taxon>Bacillota</taxon>
        <taxon>Clostridia</taxon>
        <taxon>Lachnospirales</taxon>
        <taxon>Lachnospiraceae</taxon>
        <taxon>Zhenhengia</taxon>
    </lineage>
</organism>
<name>A0A926EI17_9FIRM</name>
<proteinExistence type="predicted"/>
<dbReference type="Proteomes" id="UP000655830">
    <property type="component" value="Unassembled WGS sequence"/>
</dbReference>
<accession>A0A926EI17</accession>
<gene>
    <name evidence="1" type="ORF">H8718_10520</name>
</gene>